<dbReference type="Gene3D" id="3.10.450.50">
    <property type="match status" value="1"/>
</dbReference>
<dbReference type="InterPro" id="IPR032710">
    <property type="entry name" value="NTF2-like_dom_sf"/>
</dbReference>
<proteinExistence type="predicted"/>
<dbReference type="AlphaFoldDB" id="A0A917SNT6"/>
<organism evidence="2 3">
    <name type="scientific">Nakamurella endophytica</name>
    <dbReference type="NCBI Taxonomy" id="1748367"/>
    <lineage>
        <taxon>Bacteria</taxon>
        <taxon>Bacillati</taxon>
        <taxon>Actinomycetota</taxon>
        <taxon>Actinomycetes</taxon>
        <taxon>Nakamurellales</taxon>
        <taxon>Nakamurellaceae</taxon>
        <taxon>Nakamurella</taxon>
    </lineage>
</organism>
<dbReference type="InterPro" id="IPR037401">
    <property type="entry name" value="SnoaL-like"/>
</dbReference>
<evidence type="ECO:0000313" key="2">
    <source>
        <dbReference type="EMBL" id="GGL88860.1"/>
    </source>
</evidence>
<reference evidence="2" key="1">
    <citation type="journal article" date="2014" name="Int. J. Syst. Evol. Microbiol.">
        <title>Complete genome sequence of Corynebacterium casei LMG S-19264T (=DSM 44701T), isolated from a smear-ripened cheese.</title>
        <authorList>
            <consortium name="US DOE Joint Genome Institute (JGI-PGF)"/>
            <person name="Walter F."/>
            <person name="Albersmeier A."/>
            <person name="Kalinowski J."/>
            <person name="Ruckert C."/>
        </authorList>
    </citation>
    <scope>NUCLEOTIDE SEQUENCE</scope>
    <source>
        <strain evidence="2">CGMCC 4.7308</strain>
    </source>
</reference>
<comment type="caution">
    <text evidence="2">The sequence shown here is derived from an EMBL/GenBank/DDBJ whole genome shotgun (WGS) entry which is preliminary data.</text>
</comment>
<reference evidence="2" key="2">
    <citation type="submission" date="2020-09" db="EMBL/GenBank/DDBJ databases">
        <authorList>
            <person name="Sun Q."/>
            <person name="Zhou Y."/>
        </authorList>
    </citation>
    <scope>NUCLEOTIDE SEQUENCE</scope>
    <source>
        <strain evidence="2">CGMCC 4.7308</strain>
    </source>
</reference>
<dbReference type="EMBL" id="BMNA01000001">
    <property type="protein sequence ID" value="GGL88860.1"/>
    <property type="molecule type" value="Genomic_DNA"/>
</dbReference>
<feature type="domain" description="SnoaL-like" evidence="1">
    <location>
        <begin position="11"/>
        <end position="103"/>
    </location>
</feature>
<dbReference type="Pfam" id="PF12680">
    <property type="entry name" value="SnoaL_2"/>
    <property type="match status" value="1"/>
</dbReference>
<dbReference type="RefSeq" id="WP_188939924.1">
    <property type="nucleotide sequence ID" value="NZ_BMNA01000001.1"/>
</dbReference>
<protein>
    <recommendedName>
        <fullName evidence="1">SnoaL-like domain-containing protein</fullName>
    </recommendedName>
</protein>
<sequence length="115" mass="12557">MSNDPRDVAATYFRAWQARDFDTLASILRDGVTFRGPLGAADGVQECLAGLRGMAQGITEIRVLKMWVDGPDVLTWYDLHTAGAPPAPTANWMHVEDGGIARIRATFDPRDLLAS</sequence>
<dbReference type="SUPFAM" id="SSF54427">
    <property type="entry name" value="NTF2-like"/>
    <property type="match status" value="1"/>
</dbReference>
<evidence type="ECO:0000313" key="3">
    <source>
        <dbReference type="Proteomes" id="UP000655208"/>
    </source>
</evidence>
<gene>
    <name evidence="2" type="ORF">GCM10011594_05630</name>
</gene>
<name>A0A917SNT6_9ACTN</name>
<accession>A0A917SNT6</accession>
<evidence type="ECO:0000259" key="1">
    <source>
        <dbReference type="Pfam" id="PF12680"/>
    </source>
</evidence>
<dbReference type="Proteomes" id="UP000655208">
    <property type="component" value="Unassembled WGS sequence"/>
</dbReference>
<keyword evidence="3" id="KW-1185">Reference proteome</keyword>